<evidence type="ECO:0000313" key="4">
    <source>
        <dbReference type="EMBL" id="KNB73441.1"/>
    </source>
</evidence>
<sequence length="184" mass="20816">MRKKNQNDHAAAQALPKLGVQPYLELMDKTASSDTNKHEAQMGLLMVWLSDNILDVIDLDLAAYNITESKFDLLLLLTLHEGREQITPSAIADRLGIRRASVTALLDWLEKRNWIAREQSSTDRRMVHVRITAEGRALVAEVLPTFWLTCSSLVKDLEPEEQKVFEKVLVKLNSVIESRLGVGR</sequence>
<dbReference type="PRINTS" id="PR00598">
    <property type="entry name" value="HTHMARR"/>
</dbReference>
<dbReference type="EMBL" id="LGIQ01000005">
    <property type="protein sequence ID" value="KNB73441.1"/>
    <property type="molecule type" value="Genomic_DNA"/>
</dbReference>
<evidence type="ECO:0000313" key="5">
    <source>
        <dbReference type="Proteomes" id="UP000036834"/>
    </source>
</evidence>
<reference evidence="5" key="1">
    <citation type="submission" date="2015-07" db="EMBL/GenBank/DDBJ databases">
        <title>Genome sequencing project for genomic taxonomy and phylogenomics of Bacillus-like bacteria.</title>
        <authorList>
            <person name="Liu B."/>
            <person name="Wang J."/>
            <person name="Zhu Y."/>
            <person name="Liu G."/>
            <person name="Chen Q."/>
            <person name="Chen Z."/>
            <person name="Lan J."/>
            <person name="Che J."/>
            <person name="Ge C."/>
            <person name="Shi H."/>
            <person name="Pan Z."/>
            <person name="Liu X."/>
        </authorList>
    </citation>
    <scope>NUCLEOTIDE SEQUENCE [LARGE SCALE GENOMIC DNA]</scope>
    <source>
        <strain evidence="5">DSM 9887</strain>
    </source>
</reference>
<dbReference type="GO" id="GO:0003700">
    <property type="term" value="F:DNA-binding transcription factor activity"/>
    <property type="evidence" value="ECO:0007669"/>
    <property type="project" value="InterPro"/>
</dbReference>
<dbReference type="PATRIC" id="fig|54915.3.peg.6549"/>
<evidence type="ECO:0000256" key="1">
    <source>
        <dbReference type="ARBA" id="ARBA00023125"/>
    </source>
</evidence>
<dbReference type="OrthoDB" id="2732348at2"/>
<dbReference type="PANTHER" id="PTHR33164:SF43">
    <property type="entry name" value="HTH-TYPE TRANSCRIPTIONAL REPRESSOR YETL"/>
    <property type="match status" value="1"/>
</dbReference>
<dbReference type="InterPro" id="IPR036388">
    <property type="entry name" value="WH-like_DNA-bd_sf"/>
</dbReference>
<proteinExistence type="predicted"/>
<reference evidence="3 6" key="3">
    <citation type="submission" date="2019-06" db="EMBL/GenBank/DDBJ databases">
        <title>Whole genome shotgun sequence of Brevibacillus reuszeri NBRC 15719.</title>
        <authorList>
            <person name="Hosoyama A."/>
            <person name="Uohara A."/>
            <person name="Ohji S."/>
            <person name="Ichikawa N."/>
        </authorList>
    </citation>
    <scope>NUCLEOTIDE SEQUENCE [LARGE SCALE GENOMIC DNA]</scope>
    <source>
        <strain evidence="3 6">NBRC 15719</strain>
    </source>
</reference>
<dbReference type="SMART" id="SM00347">
    <property type="entry name" value="HTH_MARR"/>
    <property type="match status" value="1"/>
</dbReference>
<dbReference type="GO" id="GO:0003677">
    <property type="term" value="F:DNA binding"/>
    <property type="evidence" value="ECO:0007669"/>
    <property type="project" value="UniProtKB-KW"/>
</dbReference>
<dbReference type="PANTHER" id="PTHR33164">
    <property type="entry name" value="TRANSCRIPTIONAL REGULATOR, MARR FAMILY"/>
    <property type="match status" value="1"/>
</dbReference>
<dbReference type="InterPro" id="IPR000835">
    <property type="entry name" value="HTH_MarR-typ"/>
</dbReference>
<dbReference type="SUPFAM" id="SSF46785">
    <property type="entry name" value="Winged helix' DNA-binding domain"/>
    <property type="match status" value="1"/>
</dbReference>
<keyword evidence="6" id="KW-1185">Reference proteome</keyword>
<evidence type="ECO:0000313" key="3">
    <source>
        <dbReference type="EMBL" id="GED69753.1"/>
    </source>
</evidence>
<protein>
    <submittedName>
        <fullName evidence="3 4">Transcriptional regulator</fullName>
    </submittedName>
</protein>
<dbReference type="PROSITE" id="PS50995">
    <property type="entry name" value="HTH_MARR_2"/>
    <property type="match status" value="1"/>
</dbReference>
<dbReference type="InterPro" id="IPR036390">
    <property type="entry name" value="WH_DNA-bd_sf"/>
</dbReference>
<gene>
    <name evidence="4" type="ORF">ADS79_05680</name>
    <name evidence="3" type="ORF">BRE01_34550</name>
</gene>
<keyword evidence="1" id="KW-0238">DNA-binding</keyword>
<dbReference type="EMBL" id="BJON01000013">
    <property type="protein sequence ID" value="GED69753.1"/>
    <property type="molecule type" value="Genomic_DNA"/>
</dbReference>
<dbReference type="Pfam" id="PF01047">
    <property type="entry name" value="MarR"/>
    <property type="match status" value="1"/>
</dbReference>
<name>A0A0K9YXQ4_9BACL</name>
<dbReference type="InterPro" id="IPR039422">
    <property type="entry name" value="MarR/SlyA-like"/>
</dbReference>
<organism evidence="4 5">
    <name type="scientific">Brevibacillus reuszeri</name>
    <dbReference type="NCBI Taxonomy" id="54915"/>
    <lineage>
        <taxon>Bacteria</taxon>
        <taxon>Bacillati</taxon>
        <taxon>Bacillota</taxon>
        <taxon>Bacilli</taxon>
        <taxon>Bacillales</taxon>
        <taxon>Paenibacillaceae</taxon>
        <taxon>Brevibacillus</taxon>
    </lineage>
</organism>
<dbReference type="Proteomes" id="UP000036834">
    <property type="component" value="Unassembled WGS sequence"/>
</dbReference>
<reference evidence="4" key="2">
    <citation type="submission" date="2015-07" db="EMBL/GenBank/DDBJ databases">
        <title>MeaNS - Measles Nucleotide Surveillance Program.</title>
        <authorList>
            <person name="Tran T."/>
            <person name="Druce J."/>
        </authorList>
    </citation>
    <scope>NUCLEOTIDE SEQUENCE</scope>
    <source>
        <strain evidence="4">DSM 9887</strain>
    </source>
</reference>
<feature type="domain" description="HTH marR-type" evidence="2">
    <location>
        <begin position="39"/>
        <end position="174"/>
    </location>
</feature>
<dbReference type="AlphaFoldDB" id="A0A0K9YXQ4"/>
<dbReference type="STRING" id="54915.ADS79_05680"/>
<dbReference type="Proteomes" id="UP000319578">
    <property type="component" value="Unassembled WGS sequence"/>
</dbReference>
<dbReference type="Gene3D" id="1.10.10.10">
    <property type="entry name" value="Winged helix-like DNA-binding domain superfamily/Winged helix DNA-binding domain"/>
    <property type="match status" value="1"/>
</dbReference>
<comment type="caution">
    <text evidence="4">The sequence shown here is derived from an EMBL/GenBank/DDBJ whole genome shotgun (WGS) entry which is preliminary data.</text>
</comment>
<accession>A0A0K9YXQ4</accession>
<evidence type="ECO:0000313" key="6">
    <source>
        <dbReference type="Proteomes" id="UP000319578"/>
    </source>
</evidence>
<dbReference type="GO" id="GO:0006950">
    <property type="term" value="P:response to stress"/>
    <property type="evidence" value="ECO:0007669"/>
    <property type="project" value="TreeGrafter"/>
</dbReference>
<evidence type="ECO:0000259" key="2">
    <source>
        <dbReference type="PROSITE" id="PS50995"/>
    </source>
</evidence>